<dbReference type="Pfam" id="PF00491">
    <property type="entry name" value="Arginase"/>
    <property type="match status" value="1"/>
</dbReference>
<protein>
    <submittedName>
        <fullName evidence="5">Arginase family protein</fullName>
    </submittedName>
</protein>
<reference evidence="5 6" key="1">
    <citation type="submission" date="2022-06" db="EMBL/GenBank/DDBJ databases">
        <authorList>
            <person name="So Y."/>
        </authorList>
    </citation>
    <scope>NUCLEOTIDE SEQUENCE [LARGE SCALE GENOMIC DNA]</scope>
    <source>
        <strain evidence="5 6">STR3</strain>
    </source>
</reference>
<dbReference type="SUPFAM" id="SSF52768">
    <property type="entry name" value="Arginase/deacetylase"/>
    <property type="match status" value="1"/>
</dbReference>
<organism evidence="5 6">
    <name type="scientific">Nocardioides pinisoli</name>
    <dbReference type="NCBI Taxonomy" id="2950279"/>
    <lineage>
        <taxon>Bacteria</taxon>
        <taxon>Bacillati</taxon>
        <taxon>Actinomycetota</taxon>
        <taxon>Actinomycetes</taxon>
        <taxon>Propionibacteriales</taxon>
        <taxon>Nocardioidaceae</taxon>
        <taxon>Nocardioides</taxon>
    </lineage>
</organism>
<proteinExistence type="inferred from homology"/>
<keyword evidence="6" id="KW-1185">Reference proteome</keyword>
<dbReference type="RefSeq" id="WP_254183259.1">
    <property type="nucleotide sequence ID" value="NZ_JANARS010000011.1"/>
</dbReference>
<gene>
    <name evidence="5" type="ORF">NCI01_20040</name>
</gene>
<keyword evidence="2" id="KW-0378">Hydrolase</keyword>
<evidence type="ECO:0000256" key="1">
    <source>
        <dbReference type="ARBA" id="ARBA00022723"/>
    </source>
</evidence>
<dbReference type="PANTHER" id="PTHR43782">
    <property type="entry name" value="ARGINASE"/>
    <property type="match status" value="1"/>
</dbReference>
<dbReference type="InterPro" id="IPR023696">
    <property type="entry name" value="Ureohydrolase_dom_sf"/>
</dbReference>
<dbReference type="PANTHER" id="PTHR43782:SF3">
    <property type="entry name" value="ARGINASE"/>
    <property type="match status" value="1"/>
</dbReference>
<evidence type="ECO:0000256" key="4">
    <source>
        <dbReference type="PROSITE-ProRule" id="PRU00742"/>
    </source>
</evidence>
<dbReference type="EMBL" id="JANARS010000011">
    <property type="protein sequence ID" value="MCP3424098.1"/>
    <property type="molecule type" value="Genomic_DNA"/>
</dbReference>
<evidence type="ECO:0000256" key="2">
    <source>
        <dbReference type="ARBA" id="ARBA00022801"/>
    </source>
</evidence>
<evidence type="ECO:0000313" key="5">
    <source>
        <dbReference type="EMBL" id="MCP3424098.1"/>
    </source>
</evidence>
<name>A0ABT1L258_9ACTN</name>
<dbReference type="InterPro" id="IPR006035">
    <property type="entry name" value="Ureohydrolase"/>
</dbReference>
<evidence type="ECO:0000313" key="6">
    <source>
        <dbReference type="Proteomes" id="UP001204524"/>
    </source>
</evidence>
<dbReference type="Gene3D" id="3.40.800.10">
    <property type="entry name" value="Ureohydrolase domain"/>
    <property type="match status" value="1"/>
</dbReference>
<comment type="similarity">
    <text evidence="4">Belongs to the arginase family.</text>
</comment>
<keyword evidence="3" id="KW-0464">Manganese</keyword>
<dbReference type="PIRSF" id="PIRSF036979">
    <property type="entry name" value="Arginase"/>
    <property type="match status" value="1"/>
</dbReference>
<evidence type="ECO:0000256" key="3">
    <source>
        <dbReference type="ARBA" id="ARBA00023211"/>
    </source>
</evidence>
<keyword evidence="1" id="KW-0479">Metal-binding</keyword>
<accession>A0ABT1L258</accession>
<dbReference type="Proteomes" id="UP001204524">
    <property type="component" value="Unassembled WGS sequence"/>
</dbReference>
<comment type="caution">
    <text evidence="5">The sequence shown here is derived from an EMBL/GenBank/DDBJ whole genome shotgun (WGS) entry which is preliminary data.</text>
</comment>
<sequence length="299" mass="31033">MANINVLGYPSSAGAYCVGVEHSPAALRDAGLVAALQSAGHEVTDLGDLPVHLWRPDQERPLAQNLDEEVEALRVLVDAAAPLVTTDDRLLVLGGSCTVALGLCGAVASAGIEPHLVYVDRHLDLNTPDSTTEGSLSWMGMAHALDLPGAEESLVGLGGRGPVLQAEHLVYLGVELSGETTEWERDQVDRLGITVTTQAELVADPTAAALQARGALPDGPFVVHVDVDVLDFLDAPLAENVNGRNSGPTLVQLGEALDALWRAPGFIGMSIGQLVPAHAASDPTSLGRLVEALTPPGDA</sequence>
<dbReference type="PROSITE" id="PS51409">
    <property type="entry name" value="ARGINASE_2"/>
    <property type="match status" value="1"/>
</dbReference>